<dbReference type="InterPro" id="IPR001264">
    <property type="entry name" value="Glyco_trans_51"/>
</dbReference>
<dbReference type="Gene3D" id="1.10.3810.10">
    <property type="entry name" value="Biosynthetic peptidoglycan transglycosylase-like"/>
    <property type="match status" value="1"/>
</dbReference>
<comment type="function">
    <text evidence="11">Peptidoglycan polymerase that catalyzes glycan chain elongation from lipid-linked precursors.</text>
</comment>
<evidence type="ECO:0000256" key="12">
    <source>
        <dbReference type="SAM" id="MobiDB-lite"/>
    </source>
</evidence>
<dbReference type="InterPro" id="IPR036950">
    <property type="entry name" value="PBP_transglycosylase"/>
</dbReference>
<reference evidence="15" key="1">
    <citation type="submission" date="2016-10" db="EMBL/GenBank/DDBJ databases">
        <authorList>
            <person name="Varghese N."/>
            <person name="Submissions S."/>
        </authorList>
    </citation>
    <scope>NUCLEOTIDE SEQUENCE [LARGE SCALE GENOMIC DNA]</scope>
    <source>
        <strain evidence="15">DSM 10146</strain>
    </source>
</reference>
<comment type="pathway">
    <text evidence="11">Cell wall biogenesis; peptidoglycan biosynthesis.</text>
</comment>
<dbReference type="PANTHER" id="PTHR30400">
    <property type="entry name" value="MONOFUNCTIONAL BIOSYNTHETIC PEPTIDOGLYCAN TRANSGLYCOSYLASE"/>
    <property type="match status" value="1"/>
</dbReference>
<dbReference type="InterPro" id="IPR011812">
    <property type="entry name" value="Pep_trsgly"/>
</dbReference>
<dbReference type="GO" id="GO:0008360">
    <property type="term" value="P:regulation of cell shape"/>
    <property type="evidence" value="ECO:0007669"/>
    <property type="project" value="UniProtKB-KW"/>
</dbReference>
<feature type="transmembrane region" description="Helical" evidence="11">
    <location>
        <begin position="46"/>
        <end position="68"/>
    </location>
</feature>
<evidence type="ECO:0000256" key="11">
    <source>
        <dbReference type="HAMAP-Rule" id="MF_00766"/>
    </source>
</evidence>
<dbReference type="STRING" id="282683.SAMN04488105_106279"/>
<evidence type="ECO:0000256" key="10">
    <source>
        <dbReference type="ARBA" id="ARBA00023316"/>
    </source>
</evidence>
<sequence>MGCANTDDMARTSRKKQTKAGKTKDLRTAVAEPLRRANPVRWLTRMALRAALALLAAGFVLVLAYKVLNPPTTYTMWSEGRRLGGPVDYDWVDAEEMAPVMLRSVVAAEDANFCTHWGFDMRAIRAAIAEGSNRGASTISQQTVKNAYLWQGRNWLRKALEAGVTPLVEAVWSKKRILEVYLNIAEFDEGVFGVEAAAEHYFGVSAKNLSATQAARLAAILPDPKDRSASRPSAFVERRASQIRDGAATIARDGRADCFE</sequence>
<dbReference type="GO" id="GO:0005886">
    <property type="term" value="C:plasma membrane"/>
    <property type="evidence" value="ECO:0007669"/>
    <property type="project" value="UniProtKB-SubCell"/>
</dbReference>
<dbReference type="GO" id="GO:0071555">
    <property type="term" value="P:cell wall organization"/>
    <property type="evidence" value="ECO:0007669"/>
    <property type="project" value="UniProtKB-KW"/>
</dbReference>
<proteinExistence type="inferred from homology"/>
<feature type="domain" description="Glycosyl transferase family 51" evidence="13">
    <location>
        <begin position="88"/>
        <end position="243"/>
    </location>
</feature>
<evidence type="ECO:0000256" key="3">
    <source>
        <dbReference type="ARBA" id="ARBA00022676"/>
    </source>
</evidence>
<evidence type="ECO:0000256" key="9">
    <source>
        <dbReference type="ARBA" id="ARBA00023136"/>
    </source>
</evidence>
<keyword evidence="1 11" id="KW-1003">Cell membrane</keyword>
<comment type="subcellular location">
    <subcellularLocation>
        <location evidence="11">Cell inner membrane</location>
        <topology evidence="11">Single-pass membrane protein</topology>
    </subcellularLocation>
</comment>
<evidence type="ECO:0000256" key="5">
    <source>
        <dbReference type="ARBA" id="ARBA00022692"/>
    </source>
</evidence>
<name>A0A1G7F6A6_9RHOB</name>
<keyword evidence="7 11" id="KW-0573">Peptidoglycan synthesis</keyword>
<feature type="compositionally biased region" description="Basic residues" evidence="12">
    <location>
        <begin position="12"/>
        <end position="21"/>
    </location>
</feature>
<keyword evidence="2 11" id="KW-0997">Cell inner membrane</keyword>
<keyword evidence="8 11" id="KW-1133">Transmembrane helix</keyword>
<dbReference type="EMBL" id="FNAV01000006">
    <property type="protein sequence ID" value="SDE71125.1"/>
    <property type="molecule type" value="Genomic_DNA"/>
</dbReference>
<evidence type="ECO:0000256" key="8">
    <source>
        <dbReference type="ARBA" id="ARBA00022989"/>
    </source>
</evidence>
<dbReference type="GO" id="GO:0008955">
    <property type="term" value="F:peptidoglycan glycosyltransferase activity"/>
    <property type="evidence" value="ECO:0007669"/>
    <property type="project" value="UniProtKB-UniRule"/>
</dbReference>
<evidence type="ECO:0000256" key="1">
    <source>
        <dbReference type="ARBA" id="ARBA00022475"/>
    </source>
</evidence>
<dbReference type="Proteomes" id="UP000198994">
    <property type="component" value="Unassembled WGS sequence"/>
</dbReference>
<evidence type="ECO:0000256" key="7">
    <source>
        <dbReference type="ARBA" id="ARBA00022984"/>
    </source>
</evidence>
<dbReference type="AlphaFoldDB" id="A0A1G7F6A6"/>
<gene>
    <name evidence="11" type="primary">mtgA</name>
    <name evidence="14" type="ORF">SAMN04488105_106279</name>
</gene>
<evidence type="ECO:0000256" key="2">
    <source>
        <dbReference type="ARBA" id="ARBA00022519"/>
    </source>
</evidence>
<dbReference type="PANTHER" id="PTHR30400:SF0">
    <property type="entry name" value="BIOSYNTHETIC PEPTIDOGLYCAN TRANSGLYCOSYLASE"/>
    <property type="match status" value="1"/>
</dbReference>
<dbReference type="GO" id="GO:0009274">
    <property type="term" value="C:peptidoglycan-based cell wall"/>
    <property type="evidence" value="ECO:0007669"/>
    <property type="project" value="InterPro"/>
</dbReference>
<keyword evidence="6 11" id="KW-0133">Cell shape</keyword>
<dbReference type="UniPathway" id="UPA00219"/>
<accession>A0A1G7F6A6</accession>
<evidence type="ECO:0000256" key="6">
    <source>
        <dbReference type="ARBA" id="ARBA00022960"/>
    </source>
</evidence>
<keyword evidence="4 11" id="KW-0808">Transferase</keyword>
<dbReference type="InterPro" id="IPR023346">
    <property type="entry name" value="Lysozyme-like_dom_sf"/>
</dbReference>
<evidence type="ECO:0000313" key="15">
    <source>
        <dbReference type="Proteomes" id="UP000198994"/>
    </source>
</evidence>
<evidence type="ECO:0000256" key="4">
    <source>
        <dbReference type="ARBA" id="ARBA00022679"/>
    </source>
</evidence>
<dbReference type="GO" id="GO:0009252">
    <property type="term" value="P:peptidoglycan biosynthetic process"/>
    <property type="evidence" value="ECO:0007669"/>
    <property type="project" value="UniProtKB-UniRule"/>
</dbReference>
<keyword evidence="3 11" id="KW-0328">Glycosyltransferase</keyword>
<dbReference type="HAMAP" id="MF_00766">
    <property type="entry name" value="PGT_MtgA"/>
    <property type="match status" value="1"/>
</dbReference>
<feature type="region of interest" description="Disordered" evidence="12">
    <location>
        <begin position="1"/>
        <end position="26"/>
    </location>
</feature>
<dbReference type="GO" id="GO:0016763">
    <property type="term" value="F:pentosyltransferase activity"/>
    <property type="evidence" value="ECO:0007669"/>
    <property type="project" value="InterPro"/>
</dbReference>
<organism evidence="14 15">
    <name type="scientific">Salipiger thiooxidans</name>
    <dbReference type="NCBI Taxonomy" id="282683"/>
    <lineage>
        <taxon>Bacteria</taxon>
        <taxon>Pseudomonadati</taxon>
        <taxon>Pseudomonadota</taxon>
        <taxon>Alphaproteobacteria</taxon>
        <taxon>Rhodobacterales</taxon>
        <taxon>Roseobacteraceae</taxon>
        <taxon>Salipiger</taxon>
    </lineage>
</organism>
<dbReference type="NCBIfam" id="TIGR02070">
    <property type="entry name" value="mono_pep_trsgly"/>
    <property type="match status" value="1"/>
</dbReference>
<dbReference type="Pfam" id="PF00912">
    <property type="entry name" value="Transgly"/>
    <property type="match status" value="1"/>
</dbReference>
<keyword evidence="9 11" id="KW-0472">Membrane</keyword>
<evidence type="ECO:0000313" key="14">
    <source>
        <dbReference type="EMBL" id="SDE71125.1"/>
    </source>
</evidence>
<keyword evidence="5 11" id="KW-0812">Transmembrane</keyword>
<comment type="similarity">
    <text evidence="11">Belongs to the glycosyltransferase 51 family.</text>
</comment>
<comment type="catalytic activity">
    <reaction evidence="11">
        <text>[GlcNAc-(1-&gt;4)-Mur2Ac(oyl-L-Ala-gamma-D-Glu-L-Lys-D-Ala-D-Ala)](n)-di-trans,octa-cis-undecaprenyl diphosphate + beta-D-GlcNAc-(1-&gt;4)-Mur2Ac(oyl-L-Ala-gamma-D-Glu-L-Lys-D-Ala-D-Ala)-di-trans,octa-cis-undecaprenyl diphosphate = [GlcNAc-(1-&gt;4)-Mur2Ac(oyl-L-Ala-gamma-D-Glu-L-Lys-D-Ala-D-Ala)](n+1)-di-trans,octa-cis-undecaprenyl diphosphate + di-trans,octa-cis-undecaprenyl diphosphate + H(+)</text>
        <dbReference type="Rhea" id="RHEA:23708"/>
        <dbReference type="Rhea" id="RHEA-COMP:9602"/>
        <dbReference type="Rhea" id="RHEA-COMP:9603"/>
        <dbReference type="ChEBI" id="CHEBI:15378"/>
        <dbReference type="ChEBI" id="CHEBI:58405"/>
        <dbReference type="ChEBI" id="CHEBI:60033"/>
        <dbReference type="ChEBI" id="CHEBI:78435"/>
        <dbReference type="EC" id="2.4.99.28"/>
    </reaction>
</comment>
<evidence type="ECO:0000259" key="13">
    <source>
        <dbReference type="Pfam" id="PF00912"/>
    </source>
</evidence>
<protein>
    <recommendedName>
        <fullName evidence="11">Biosynthetic peptidoglycan transglycosylase</fullName>
        <ecNumber evidence="11">2.4.99.28</ecNumber>
    </recommendedName>
    <alternativeName>
        <fullName evidence="11">Glycan polymerase</fullName>
    </alternativeName>
    <alternativeName>
        <fullName evidence="11">Peptidoglycan glycosyltransferase MtgA</fullName>
        <shortName evidence="11">PGT</shortName>
    </alternativeName>
</protein>
<dbReference type="SUPFAM" id="SSF53955">
    <property type="entry name" value="Lysozyme-like"/>
    <property type="match status" value="1"/>
</dbReference>
<keyword evidence="15" id="KW-1185">Reference proteome</keyword>
<dbReference type="EC" id="2.4.99.28" evidence="11"/>
<keyword evidence="10 11" id="KW-0961">Cell wall biogenesis/degradation</keyword>